<feature type="compositionally biased region" description="Polar residues" evidence="1">
    <location>
        <begin position="1"/>
        <end position="11"/>
    </location>
</feature>
<protein>
    <submittedName>
        <fullName evidence="2">Uncharacterized protein</fullName>
    </submittedName>
</protein>
<evidence type="ECO:0000313" key="3">
    <source>
        <dbReference type="Proteomes" id="UP000822688"/>
    </source>
</evidence>
<feature type="compositionally biased region" description="Basic residues" evidence="1">
    <location>
        <begin position="42"/>
        <end position="54"/>
    </location>
</feature>
<keyword evidence="3" id="KW-1185">Reference proteome</keyword>
<sequence length="175" mass="19427">NEATQTTNPLTRSKERKGGQLCAHKTKETKKHTHKQTNNTNTHRHNPAPSRRPRLASPRLPSALSAELSSQISPASLPTLTQLPHCLHFPLPQFYLPASSKLAGRVNLCCSACSSLRWCHSRHGCTSAAEPTYSPGESVSQSVRESLHVPPFTSWIFCNVRLQVIRGLQMKRAEM</sequence>
<proteinExistence type="predicted"/>
<gene>
    <name evidence="2" type="ORF">KC19_1G312900</name>
</gene>
<dbReference type="EMBL" id="CM026421">
    <property type="protein sequence ID" value="KAG0593221.1"/>
    <property type="molecule type" value="Genomic_DNA"/>
</dbReference>
<feature type="region of interest" description="Disordered" evidence="1">
    <location>
        <begin position="1"/>
        <end position="57"/>
    </location>
</feature>
<accession>A0A8T0JEW5</accession>
<feature type="non-terminal residue" evidence="2">
    <location>
        <position position="1"/>
    </location>
</feature>
<dbReference type="AlphaFoldDB" id="A0A8T0JEW5"/>
<evidence type="ECO:0000313" key="2">
    <source>
        <dbReference type="EMBL" id="KAG0593221.1"/>
    </source>
</evidence>
<comment type="caution">
    <text evidence="2">The sequence shown here is derived from an EMBL/GenBank/DDBJ whole genome shotgun (WGS) entry which is preliminary data.</text>
</comment>
<reference evidence="2" key="1">
    <citation type="submission" date="2020-06" db="EMBL/GenBank/DDBJ databases">
        <title>WGS assembly of Ceratodon purpureus strain R40.</title>
        <authorList>
            <person name="Carey S.B."/>
            <person name="Jenkins J."/>
            <person name="Shu S."/>
            <person name="Lovell J.T."/>
            <person name="Sreedasyam A."/>
            <person name="Maumus F."/>
            <person name="Tiley G.P."/>
            <person name="Fernandez-Pozo N."/>
            <person name="Barry K."/>
            <person name="Chen C."/>
            <person name="Wang M."/>
            <person name="Lipzen A."/>
            <person name="Daum C."/>
            <person name="Saski C.A."/>
            <person name="Payton A.C."/>
            <person name="Mcbreen J.C."/>
            <person name="Conrad R.E."/>
            <person name="Kollar L.M."/>
            <person name="Olsson S."/>
            <person name="Huttunen S."/>
            <person name="Landis J.B."/>
            <person name="Wickett N.J."/>
            <person name="Johnson M.G."/>
            <person name="Rensing S.A."/>
            <person name="Grimwood J."/>
            <person name="Schmutz J."/>
            <person name="Mcdaniel S.F."/>
        </authorList>
    </citation>
    <scope>NUCLEOTIDE SEQUENCE</scope>
    <source>
        <strain evidence="2">R40</strain>
    </source>
</reference>
<organism evidence="2 3">
    <name type="scientific">Ceratodon purpureus</name>
    <name type="common">Fire moss</name>
    <name type="synonym">Dicranum purpureum</name>
    <dbReference type="NCBI Taxonomy" id="3225"/>
    <lineage>
        <taxon>Eukaryota</taxon>
        <taxon>Viridiplantae</taxon>
        <taxon>Streptophyta</taxon>
        <taxon>Embryophyta</taxon>
        <taxon>Bryophyta</taxon>
        <taxon>Bryophytina</taxon>
        <taxon>Bryopsida</taxon>
        <taxon>Dicranidae</taxon>
        <taxon>Pseudoditrichales</taxon>
        <taxon>Ditrichaceae</taxon>
        <taxon>Ceratodon</taxon>
    </lineage>
</organism>
<dbReference type="Proteomes" id="UP000822688">
    <property type="component" value="Chromosome 1"/>
</dbReference>
<name>A0A8T0JEW5_CERPU</name>
<evidence type="ECO:0000256" key="1">
    <source>
        <dbReference type="SAM" id="MobiDB-lite"/>
    </source>
</evidence>